<proteinExistence type="predicted"/>
<feature type="region of interest" description="Disordered" evidence="2">
    <location>
        <begin position="737"/>
        <end position="817"/>
    </location>
</feature>
<gene>
    <name evidence="3" type="ORF">A0H81_02394</name>
</gene>
<feature type="compositionally biased region" description="Low complexity" evidence="2">
    <location>
        <begin position="173"/>
        <end position="186"/>
    </location>
</feature>
<evidence type="ECO:0000313" key="4">
    <source>
        <dbReference type="Proteomes" id="UP000092993"/>
    </source>
</evidence>
<evidence type="ECO:0000256" key="1">
    <source>
        <dbReference type="SAM" id="Coils"/>
    </source>
</evidence>
<dbReference type="Proteomes" id="UP000092993">
    <property type="component" value="Unassembled WGS sequence"/>
</dbReference>
<feature type="compositionally biased region" description="Polar residues" evidence="2">
    <location>
        <begin position="762"/>
        <end position="771"/>
    </location>
</feature>
<feature type="region of interest" description="Disordered" evidence="2">
    <location>
        <begin position="303"/>
        <end position="322"/>
    </location>
</feature>
<dbReference type="AlphaFoldDB" id="A0A1C7MNH3"/>
<protein>
    <submittedName>
        <fullName evidence="3">Uncharacterized protein</fullName>
    </submittedName>
</protein>
<dbReference type="OrthoDB" id="3070249at2759"/>
<keyword evidence="4" id="KW-1185">Reference proteome</keyword>
<organism evidence="3 4">
    <name type="scientific">Grifola frondosa</name>
    <name type="common">Maitake</name>
    <name type="synonym">Polyporus frondosus</name>
    <dbReference type="NCBI Taxonomy" id="5627"/>
    <lineage>
        <taxon>Eukaryota</taxon>
        <taxon>Fungi</taxon>
        <taxon>Dikarya</taxon>
        <taxon>Basidiomycota</taxon>
        <taxon>Agaricomycotina</taxon>
        <taxon>Agaricomycetes</taxon>
        <taxon>Polyporales</taxon>
        <taxon>Grifolaceae</taxon>
        <taxon>Grifola</taxon>
    </lineage>
</organism>
<accession>A0A1C7MNH3</accession>
<dbReference type="OMA" id="TVSHCRE"/>
<dbReference type="STRING" id="5627.A0A1C7MNH3"/>
<keyword evidence="1" id="KW-0175">Coiled coil</keyword>
<feature type="region of interest" description="Disordered" evidence="2">
    <location>
        <begin position="383"/>
        <end position="411"/>
    </location>
</feature>
<feature type="region of interest" description="Disordered" evidence="2">
    <location>
        <begin position="563"/>
        <end position="586"/>
    </location>
</feature>
<feature type="coiled-coil region" evidence="1">
    <location>
        <begin position="257"/>
        <end position="284"/>
    </location>
</feature>
<evidence type="ECO:0000256" key="2">
    <source>
        <dbReference type="SAM" id="MobiDB-lite"/>
    </source>
</evidence>
<feature type="compositionally biased region" description="Polar residues" evidence="2">
    <location>
        <begin position="397"/>
        <end position="410"/>
    </location>
</feature>
<feature type="compositionally biased region" description="Pro residues" evidence="2">
    <location>
        <begin position="740"/>
        <end position="754"/>
    </location>
</feature>
<feature type="region of interest" description="Disordered" evidence="2">
    <location>
        <begin position="86"/>
        <end position="204"/>
    </location>
</feature>
<comment type="caution">
    <text evidence="3">The sequence shown here is derived from an EMBL/GenBank/DDBJ whole genome shotgun (WGS) entry which is preliminary data.</text>
</comment>
<feature type="compositionally biased region" description="Polar residues" evidence="2">
    <location>
        <begin position="308"/>
        <end position="317"/>
    </location>
</feature>
<evidence type="ECO:0000313" key="3">
    <source>
        <dbReference type="EMBL" id="OBZ78430.1"/>
    </source>
</evidence>
<sequence>MTSYYREHVSYPNVTPSSTLFADAGPNEVPEGASPIRQCSVRGCGAVLSPNYELKMCEGCRGRHRVYATTKRAKRKMEKALLGAQNGAPVVWMPPDDAGEEEEPESVSAPSPTRPRVSRTFEPATPVDGEQSPHFTFSQAPWDPSSIDPRLFSQTSELAGALTLPTPPPPADLPARSSSASASVSTQSYPPTATLEPAPQRSLSATSLSEAAMKMDGPLPPRFCSIKGCKALVSGSSFFKMCEPCRNRYRNYGTTKRAKWKREKEVAVAELQKLRSEQDKQRADLGLPPLSQQQAEWHEYQANGAAPTPSTSSQMAQENAPLPPRMCTVSHCREILPGDYQYLRCERHRIQNRHHSKLKRVRDKEVKAQAFDGWAAAVTARTDAVEPGGDETDSREQTPATGRAVSTEQSQLQDVDDVLDMPCGEMGTGIPPAARGTRRTNHVCSIKACYNLLSPENPWKMCDLCRQRDRAGRKMKALRDSGVITESAPFKAVEGGAAEGGTSADQPEIIVSESSAVADTGLQSVSAEYPIVQSGTLSSSIAPGSDAAEPVVPTNLIFMEPLLPDGPPVSRPRKHPASSSGGNGSLSNIIDVPGDISTPNGSAGGSAVIQDVQVAANSSTKKRSKGKTKAAKAVAEPPIVVAPAVQPDVPPTANGSELTAWRRTALVRLLHIPTAPRRCTRGPYTPSPMYQPPPFAPYPQAYAYPAQAYAQPYPVQSYPPPPAPAPPMYSTFVARAEYSSPPPPAQSSPVPVPTPTYAAPDQASSYSTFSARTGEPYRRGANTPGAAKRKRVSDPAGEDGANKRLEGGVVENGSSSVIPPPVIAAEYGTFGAQVDANPVAAAGPEGQGGTSDPAPHTNVCSNKTCHRTLPAHTAGAMCERCKERLRKRQIKAKQRFKLEPKKLLGRTGSGLANGSVEHGYEDEGNA</sequence>
<reference evidence="3 4" key="1">
    <citation type="submission" date="2016-03" db="EMBL/GenBank/DDBJ databases">
        <title>Whole genome sequencing of Grifola frondosa 9006-11.</title>
        <authorList>
            <person name="Min B."/>
            <person name="Park H."/>
            <person name="Kim J.-G."/>
            <person name="Cho H."/>
            <person name="Oh Y.-L."/>
            <person name="Kong W.-S."/>
            <person name="Choi I.-G."/>
        </authorList>
    </citation>
    <scope>NUCLEOTIDE SEQUENCE [LARGE SCALE GENOMIC DNA]</scope>
    <source>
        <strain evidence="3 4">9006-11</strain>
    </source>
</reference>
<feature type="region of interest" description="Disordered" evidence="2">
    <location>
        <begin position="901"/>
        <end position="926"/>
    </location>
</feature>
<name>A0A1C7MNH3_GRIFR</name>
<dbReference type="EMBL" id="LUGG01000002">
    <property type="protein sequence ID" value="OBZ78430.1"/>
    <property type="molecule type" value="Genomic_DNA"/>
</dbReference>